<comment type="caution">
    <text evidence="1">The sequence shown here is derived from an EMBL/GenBank/DDBJ whole genome shotgun (WGS) entry which is preliminary data.</text>
</comment>
<name>A0A2K3NIJ8_TRIPR</name>
<reference evidence="1 2" key="2">
    <citation type="journal article" date="2017" name="Front. Plant Sci.">
        <title>Gene Classification and Mining of Molecular Markers Useful in Red Clover (Trifolium pratense) Breeding.</title>
        <authorList>
            <person name="Istvanek J."/>
            <person name="Dluhosova J."/>
            <person name="Dluhos P."/>
            <person name="Patkova L."/>
            <person name="Nedelnik J."/>
            <person name="Repkova J."/>
        </authorList>
    </citation>
    <scope>NUCLEOTIDE SEQUENCE [LARGE SCALE GENOMIC DNA]</scope>
    <source>
        <strain evidence="2">cv. Tatra</strain>
        <tissue evidence="1">Young leaves</tissue>
    </source>
</reference>
<protein>
    <submittedName>
        <fullName evidence="1">Uncharacterized protein</fullName>
    </submittedName>
</protein>
<reference evidence="1 2" key="1">
    <citation type="journal article" date="2014" name="Am. J. Bot.">
        <title>Genome assembly and annotation for red clover (Trifolium pratense; Fabaceae).</title>
        <authorList>
            <person name="Istvanek J."/>
            <person name="Jaros M."/>
            <person name="Krenek A."/>
            <person name="Repkova J."/>
        </authorList>
    </citation>
    <scope>NUCLEOTIDE SEQUENCE [LARGE SCALE GENOMIC DNA]</scope>
    <source>
        <strain evidence="2">cv. Tatra</strain>
        <tissue evidence="1">Young leaves</tissue>
    </source>
</reference>
<proteinExistence type="predicted"/>
<dbReference type="AlphaFoldDB" id="A0A2K3NIJ8"/>
<sequence>AIELVIVASATDSIVRCSHRHKDSPELFVVLSVTHIHRVVHLSNVMVHRADVPQIHRCFRLVSLLHSHKFQR</sequence>
<organism evidence="1 2">
    <name type="scientific">Trifolium pratense</name>
    <name type="common">Red clover</name>
    <dbReference type="NCBI Taxonomy" id="57577"/>
    <lineage>
        <taxon>Eukaryota</taxon>
        <taxon>Viridiplantae</taxon>
        <taxon>Streptophyta</taxon>
        <taxon>Embryophyta</taxon>
        <taxon>Tracheophyta</taxon>
        <taxon>Spermatophyta</taxon>
        <taxon>Magnoliopsida</taxon>
        <taxon>eudicotyledons</taxon>
        <taxon>Gunneridae</taxon>
        <taxon>Pentapetalae</taxon>
        <taxon>rosids</taxon>
        <taxon>fabids</taxon>
        <taxon>Fabales</taxon>
        <taxon>Fabaceae</taxon>
        <taxon>Papilionoideae</taxon>
        <taxon>50 kb inversion clade</taxon>
        <taxon>NPAAA clade</taxon>
        <taxon>Hologalegina</taxon>
        <taxon>IRL clade</taxon>
        <taxon>Trifolieae</taxon>
        <taxon>Trifolium</taxon>
    </lineage>
</organism>
<evidence type="ECO:0000313" key="2">
    <source>
        <dbReference type="Proteomes" id="UP000236291"/>
    </source>
</evidence>
<evidence type="ECO:0000313" key="1">
    <source>
        <dbReference type="EMBL" id="PNY02847.1"/>
    </source>
</evidence>
<gene>
    <name evidence="1" type="ORF">L195_g026167</name>
</gene>
<dbReference type="Proteomes" id="UP000236291">
    <property type="component" value="Unassembled WGS sequence"/>
</dbReference>
<feature type="non-terminal residue" evidence="1">
    <location>
        <position position="1"/>
    </location>
</feature>
<dbReference type="EMBL" id="ASHM01021886">
    <property type="protein sequence ID" value="PNY02847.1"/>
    <property type="molecule type" value="Genomic_DNA"/>
</dbReference>
<accession>A0A2K3NIJ8</accession>